<dbReference type="AlphaFoldDB" id="S7PAD6"/>
<gene>
    <name evidence="5" type="ORF">D623_10026992</name>
</gene>
<evidence type="ECO:0000256" key="3">
    <source>
        <dbReference type="ARBA" id="ARBA00023274"/>
    </source>
</evidence>
<evidence type="ECO:0000256" key="2">
    <source>
        <dbReference type="ARBA" id="ARBA00022980"/>
    </source>
</evidence>
<dbReference type="InterPro" id="IPR036796">
    <property type="entry name" value="Ribosomal_uL11_N_sf"/>
</dbReference>
<sequence>MPPKKFDPNDIKVIYPRCTGGEVGATSALALKIDPMGLSIKKVGGNITKATSDWKGLRTTVKLTIQNRQAQIEMQHEYLARELSGTIKEILGTAQSVGCNFDGRYPHNIIDDISSGAVEYPAS</sequence>
<evidence type="ECO:0000259" key="4">
    <source>
        <dbReference type="Pfam" id="PF03946"/>
    </source>
</evidence>
<name>S7PAD6_MYOBR</name>
<dbReference type="InterPro" id="IPR020784">
    <property type="entry name" value="Ribosomal_uL11_N"/>
</dbReference>
<dbReference type="Pfam" id="PF03946">
    <property type="entry name" value="Ribosomal_L11_N"/>
    <property type="match status" value="1"/>
</dbReference>
<dbReference type="InterPro" id="IPR036769">
    <property type="entry name" value="Ribosomal_uL11_C_sf"/>
</dbReference>
<keyword evidence="3" id="KW-0687">Ribonucleoprotein</keyword>
<dbReference type="SUPFAM" id="SSF54747">
    <property type="entry name" value="Ribosomal L11/L12e N-terminal domain"/>
    <property type="match status" value="1"/>
</dbReference>
<keyword evidence="6" id="KW-1185">Reference proteome</keyword>
<dbReference type="FunFam" id="3.30.1550.10:FF:000002">
    <property type="entry name" value="60S ribosomal protein L12"/>
    <property type="match status" value="1"/>
</dbReference>
<accession>S7PAD6</accession>
<dbReference type="Gene3D" id="3.30.1550.10">
    <property type="entry name" value="Ribosomal protein L11/L12, N-terminal domain"/>
    <property type="match status" value="1"/>
</dbReference>
<proteinExistence type="inferred from homology"/>
<dbReference type="GO" id="GO:0070180">
    <property type="term" value="F:large ribosomal subunit rRNA binding"/>
    <property type="evidence" value="ECO:0007669"/>
    <property type="project" value="TreeGrafter"/>
</dbReference>
<dbReference type="GO" id="GO:0003735">
    <property type="term" value="F:structural constituent of ribosome"/>
    <property type="evidence" value="ECO:0007669"/>
    <property type="project" value="InterPro"/>
</dbReference>
<dbReference type="Proteomes" id="UP000052978">
    <property type="component" value="Unassembled WGS sequence"/>
</dbReference>
<keyword evidence="2 5" id="KW-0689">Ribosomal protein</keyword>
<dbReference type="InterPro" id="IPR000911">
    <property type="entry name" value="Ribosomal_uL11"/>
</dbReference>
<dbReference type="PANTHER" id="PTHR11661">
    <property type="entry name" value="60S RIBOSOMAL PROTEIN L12"/>
    <property type="match status" value="1"/>
</dbReference>
<reference evidence="5 6" key="1">
    <citation type="journal article" date="2013" name="Nat. Commun.">
        <title>Genome analysis reveals insights into physiology and longevity of the Brandt's bat Myotis brandtii.</title>
        <authorList>
            <person name="Seim I."/>
            <person name="Fang X."/>
            <person name="Xiong Z."/>
            <person name="Lobanov A.V."/>
            <person name="Huang Z."/>
            <person name="Ma S."/>
            <person name="Feng Y."/>
            <person name="Turanov A.A."/>
            <person name="Zhu Y."/>
            <person name="Lenz T.L."/>
            <person name="Gerashchenko M.V."/>
            <person name="Fan D."/>
            <person name="Hee Yim S."/>
            <person name="Yao X."/>
            <person name="Jordan D."/>
            <person name="Xiong Y."/>
            <person name="Ma Y."/>
            <person name="Lyapunov A.N."/>
            <person name="Chen G."/>
            <person name="Kulakova O.I."/>
            <person name="Sun Y."/>
            <person name="Lee S.G."/>
            <person name="Bronson R.T."/>
            <person name="Moskalev A.A."/>
            <person name="Sunyaev S.R."/>
            <person name="Zhang G."/>
            <person name="Krogh A."/>
            <person name="Wang J."/>
            <person name="Gladyshev V.N."/>
        </authorList>
    </citation>
    <scope>NUCLEOTIDE SEQUENCE [LARGE SCALE GENOMIC DNA]</scope>
</reference>
<evidence type="ECO:0000313" key="5">
    <source>
        <dbReference type="EMBL" id="EPQ07118.1"/>
    </source>
</evidence>
<feature type="domain" description="Large ribosomal subunit protein uL11 N-terminal" evidence="4">
    <location>
        <begin position="15"/>
        <end position="70"/>
    </location>
</feature>
<dbReference type="PANTHER" id="PTHR11661:SF2">
    <property type="entry name" value="LARGE RIBOSOMAL SUBUNIT PROTEIN UL11"/>
    <property type="match status" value="1"/>
</dbReference>
<comment type="similarity">
    <text evidence="1">Belongs to the universal ribosomal protein uL11 family.</text>
</comment>
<dbReference type="EMBL" id="KE162116">
    <property type="protein sequence ID" value="EPQ07118.1"/>
    <property type="molecule type" value="Genomic_DNA"/>
</dbReference>
<evidence type="ECO:0000313" key="6">
    <source>
        <dbReference type="Proteomes" id="UP000052978"/>
    </source>
</evidence>
<dbReference type="GO" id="GO:0006412">
    <property type="term" value="P:translation"/>
    <property type="evidence" value="ECO:0007669"/>
    <property type="project" value="InterPro"/>
</dbReference>
<dbReference type="GO" id="GO:0022625">
    <property type="term" value="C:cytosolic large ribosomal subunit"/>
    <property type="evidence" value="ECO:0007669"/>
    <property type="project" value="TreeGrafter"/>
</dbReference>
<dbReference type="SUPFAM" id="SSF46906">
    <property type="entry name" value="Ribosomal protein L11, C-terminal domain"/>
    <property type="match status" value="1"/>
</dbReference>
<organism evidence="5 6">
    <name type="scientific">Myotis brandtii</name>
    <name type="common">Brandt's bat</name>
    <dbReference type="NCBI Taxonomy" id="109478"/>
    <lineage>
        <taxon>Eukaryota</taxon>
        <taxon>Metazoa</taxon>
        <taxon>Chordata</taxon>
        <taxon>Craniata</taxon>
        <taxon>Vertebrata</taxon>
        <taxon>Euteleostomi</taxon>
        <taxon>Mammalia</taxon>
        <taxon>Eutheria</taxon>
        <taxon>Laurasiatheria</taxon>
        <taxon>Chiroptera</taxon>
        <taxon>Yangochiroptera</taxon>
        <taxon>Vespertilionidae</taxon>
        <taxon>Myotis</taxon>
    </lineage>
</organism>
<dbReference type="SMART" id="SM00649">
    <property type="entry name" value="RL11"/>
    <property type="match status" value="1"/>
</dbReference>
<protein>
    <submittedName>
        <fullName evidence="5">60S ribosomal protein L12</fullName>
    </submittedName>
</protein>
<evidence type="ECO:0000256" key="1">
    <source>
        <dbReference type="ARBA" id="ARBA00010537"/>
    </source>
</evidence>